<dbReference type="InterPro" id="IPR036249">
    <property type="entry name" value="Thioredoxin-like_sf"/>
</dbReference>
<dbReference type="RefSeq" id="WP_283343771.1">
    <property type="nucleotide sequence ID" value="NZ_JASHIF010000004.1"/>
</dbReference>
<evidence type="ECO:0000256" key="2">
    <source>
        <dbReference type="ARBA" id="ARBA00022748"/>
    </source>
</evidence>
<dbReference type="CDD" id="cd02966">
    <property type="entry name" value="TlpA_like_family"/>
    <property type="match status" value="1"/>
</dbReference>
<accession>A0ABT6Y571</accession>
<dbReference type="PANTHER" id="PTHR42852">
    <property type="entry name" value="THIOL:DISULFIDE INTERCHANGE PROTEIN DSBE"/>
    <property type="match status" value="1"/>
</dbReference>
<evidence type="ECO:0000256" key="4">
    <source>
        <dbReference type="ARBA" id="ARBA00023284"/>
    </source>
</evidence>
<gene>
    <name evidence="6" type="ORF">QM524_05195</name>
</gene>
<dbReference type="InterPro" id="IPR050553">
    <property type="entry name" value="Thioredoxin_ResA/DsbE_sf"/>
</dbReference>
<evidence type="ECO:0000256" key="3">
    <source>
        <dbReference type="ARBA" id="ARBA00023157"/>
    </source>
</evidence>
<dbReference type="PROSITE" id="PS51352">
    <property type="entry name" value="THIOREDOXIN_2"/>
    <property type="match status" value="1"/>
</dbReference>
<reference evidence="6 7" key="1">
    <citation type="submission" date="2023-05" db="EMBL/GenBank/DDBJ databases">
        <title>Novel species of genus Flectobacillus isolated from stream in China.</title>
        <authorList>
            <person name="Lu H."/>
        </authorList>
    </citation>
    <scope>NUCLEOTIDE SEQUENCE [LARGE SCALE GENOMIC DNA]</scope>
    <source>
        <strain evidence="6 7">KCTC 42575</strain>
    </source>
</reference>
<evidence type="ECO:0000313" key="7">
    <source>
        <dbReference type="Proteomes" id="UP001236507"/>
    </source>
</evidence>
<evidence type="ECO:0000256" key="1">
    <source>
        <dbReference type="ARBA" id="ARBA00004196"/>
    </source>
</evidence>
<comment type="caution">
    <text evidence="6">The sequence shown here is derived from an EMBL/GenBank/DDBJ whole genome shotgun (WGS) entry which is preliminary data.</text>
</comment>
<keyword evidence="7" id="KW-1185">Reference proteome</keyword>
<feature type="domain" description="Thioredoxin" evidence="5">
    <location>
        <begin position="381"/>
        <end position="528"/>
    </location>
</feature>
<keyword evidence="2" id="KW-0201">Cytochrome c-type biogenesis</keyword>
<dbReference type="InterPro" id="IPR013740">
    <property type="entry name" value="Redoxin"/>
</dbReference>
<dbReference type="PANTHER" id="PTHR42852:SF6">
    <property type="entry name" value="THIOL:DISULFIDE INTERCHANGE PROTEIN DSBE"/>
    <property type="match status" value="1"/>
</dbReference>
<organism evidence="6 7">
    <name type="scientific">Flectobacillus roseus</name>
    <dbReference type="NCBI Taxonomy" id="502259"/>
    <lineage>
        <taxon>Bacteria</taxon>
        <taxon>Pseudomonadati</taxon>
        <taxon>Bacteroidota</taxon>
        <taxon>Cytophagia</taxon>
        <taxon>Cytophagales</taxon>
        <taxon>Flectobacillaceae</taxon>
        <taxon>Flectobacillus</taxon>
    </lineage>
</organism>
<keyword evidence="4" id="KW-0676">Redox-active center</keyword>
<dbReference type="EMBL" id="JASHIF010000004">
    <property type="protein sequence ID" value="MDI9858594.1"/>
    <property type="molecule type" value="Genomic_DNA"/>
</dbReference>
<keyword evidence="3" id="KW-1015">Disulfide bond</keyword>
<evidence type="ECO:0000259" key="5">
    <source>
        <dbReference type="PROSITE" id="PS51352"/>
    </source>
</evidence>
<name>A0ABT6Y571_9BACT</name>
<proteinExistence type="predicted"/>
<dbReference type="Pfam" id="PF08534">
    <property type="entry name" value="Redoxin"/>
    <property type="match status" value="1"/>
</dbReference>
<sequence length="529" mass="61730">MKHFTLSFLISCFSFIQNYASTPIDRNFSKPSIEDSSSQKSANGIIHVQFTGKPVFNSVLKTKTRDSGRLQYLVFSADSEVEGIFFNEIAQKKEASFFTASDWVMVRRYLSAFEFQDFLAHKGDSLLIDFDQSKPITVKYSNFNYTPLDFSVEKHFHQKEADAYLITGKSDDIRMAAMKYFYDDPKIIKTHSTRTAREKAIYIETLENQMATDLITPMNLINNKAQEFLDSLNRQRLISKEVYAFYQEKYANLLFKIQLMSGKMDSLSSVKKLNEGFTKTHFNDYYLNACVQNYERRYFASKVKWEVVNPFNFRDPRESFRLVMNSSLLSHEVKEQMLLLGLSNVDYFFRTETDKYLRLFTAFAKNKSLIEKAQEKYQQDIIANNKSSNLHLESLTKQQTSIEDILRSKKGKILFIDFWASWCGPCIEEMKYSKQLSQTYKDRNLEVVFFSTDDSFQKWAKASERLALDQYANNFKILNFGNSKFNQQHKFKSIPRYMIVGKDGQIINNNAPRPSDPSLQTVLDKLLQQ</sequence>
<protein>
    <submittedName>
        <fullName evidence="6">Redoxin family protein</fullName>
    </submittedName>
</protein>
<comment type="subcellular location">
    <subcellularLocation>
        <location evidence="1">Cell envelope</location>
    </subcellularLocation>
</comment>
<dbReference type="InterPro" id="IPR013766">
    <property type="entry name" value="Thioredoxin_domain"/>
</dbReference>
<evidence type="ECO:0000313" key="6">
    <source>
        <dbReference type="EMBL" id="MDI9858594.1"/>
    </source>
</evidence>
<dbReference type="SUPFAM" id="SSF52833">
    <property type="entry name" value="Thioredoxin-like"/>
    <property type="match status" value="1"/>
</dbReference>
<dbReference type="Proteomes" id="UP001236507">
    <property type="component" value="Unassembled WGS sequence"/>
</dbReference>
<dbReference type="Gene3D" id="3.40.30.10">
    <property type="entry name" value="Glutaredoxin"/>
    <property type="match status" value="1"/>
</dbReference>